<protein>
    <submittedName>
        <fullName evidence="1">Uncharacterized protein</fullName>
    </submittedName>
</protein>
<reference evidence="1 2" key="1">
    <citation type="journal article" date="2024" name="BMC Genomics">
        <title>De novo assembly and annotation of Popillia japonica's genome with initial clues to its potential as an invasive pest.</title>
        <authorList>
            <person name="Cucini C."/>
            <person name="Boschi S."/>
            <person name="Funari R."/>
            <person name="Cardaioli E."/>
            <person name="Iannotti N."/>
            <person name="Marturano G."/>
            <person name="Paoli F."/>
            <person name="Bruttini M."/>
            <person name="Carapelli A."/>
            <person name="Frati F."/>
            <person name="Nardi F."/>
        </authorList>
    </citation>
    <scope>NUCLEOTIDE SEQUENCE [LARGE SCALE GENOMIC DNA]</scope>
    <source>
        <strain evidence="1">DMR45628</strain>
    </source>
</reference>
<dbReference type="EMBL" id="JASPKY010000299">
    <property type="protein sequence ID" value="KAK9709991.1"/>
    <property type="molecule type" value="Genomic_DNA"/>
</dbReference>
<comment type="caution">
    <text evidence="1">The sequence shown here is derived from an EMBL/GenBank/DDBJ whole genome shotgun (WGS) entry which is preliminary data.</text>
</comment>
<proteinExistence type="predicted"/>
<keyword evidence="2" id="KW-1185">Reference proteome</keyword>
<gene>
    <name evidence="1" type="ORF">QE152_g26322</name>
</gene>
<dbReference type="Proteomes" id="UP001458880">
    <property type="component" value="Unassembled WGS sequence"/>
</dbReference>
<organism evidence="1 2">
    <name type="scientific">Popillia japonica</name>
    <name type="common">Japanese beetle</name>
    <dbReference type="NCBI Taxonomy" id="7064"/>
    <lineage>
        <taxon>Eukaryota</taxon>
        <taxon>Metazoa</taxon>
        <taxon>Ecdysozoa</taxon>
        <taxon>Arthropoda</taxon>
        <taxon>Hexapoda</taxon>
        <taxon>Insecta</taxon>
        <taxon>Pterygota</taxon>
        <taxon>Neoptera</taxon>
        <taxon>Endopterygota</taxon>
        <taxon>Coleoptera</taxon>
        <taxon>Polyphaga</taxon>
        <taxon>Scarabaeiformia</taxon>
        <taxon>Scarabaeidae</taxon>
        <taxon>Rutelinae</taxon>
        <taxon>Popillia</taxon>
    </lineage>
</organism>
<dbReference type="AlphaFoldDB" id="A0AAW1JXS3"/>
<sequence>MLQLSISRKGPRGKVKGLLQIQISRLTSRPRRCGKTKSTLRLAKQKSLNAKGLKSKQAQFGLKSLKVRAKQQKANEIVKSDI</sequence>
<accession>A0AAW1JXS3</accession>
<evidence type="ECO:0000313" key="2">
    <source>
        <dbReference type="Proteomes" id="UP001458880"/>
    </source>
</evidence>
<evidence type="ECO:0000313" key="1">
    <source>
        <dbReference type="EMBL" id="KAK9709991.1"/>
    </source>
</evidence>
<name>A0AAW1JXS3_POPJA</name>